<protein>
    <submittedName>
        <fullName evidence="1">Pyridoxamine 5'-phosphate oxidase family protein</fullName>
    </submittedName>
</protein>
<dbReference type="Gene3D" id="2.30.110.10">
    <property type="entry name" value="Electron Transport, Fmn-binding Protein, Chain A"/>
    <property type="match status" value="1"/>
</dbReference>
<keyword evidence="2" id="KW-1185">Reference proteome</keyword>
<name>A0ABP9P151_9PSEU</name>
<comment type="caution">
    <text evidence="1">The sequence shown here is derived from an EMBL/GenBank/DDBJ whole genome shotgun (WGS) entry which is preliminary data.</text>
</comment>
<gene>
    <name evidence="1" type="ORF">GCM10023320_62800</name>
</gene>
<sequence length="139" mass="14973">MELEEAECLRLLTKSEIGRVVFTDAALPAAQPVTYVLDDQEVVFRTGGGSKLAAATRGAVVAFQVDEIDPSTRTGWTVLGVGEAYEVLFPERLAELATRMPRPWAPSRTAHTIAVPLQRLTGRRLVAVPADADTAEGRA</sequence>
<evidence type="ECO:0000313" key="1">
    <source>
        <dbReference type="EMBL" id="GAA5134652.1"/>
    </source>
</evidence>
<dbReference type="Pfam" id="PF12900">
    <property type="entry name" value="Pyridox_ox_2"/>
    <property type="match status" value="1"/>
</dbReference>
<dbReference type="EMBL" id="BAABJO010000030">
    <property type="protein sequence ID" value="GAA5134652.1"/>
    <property type="molecule type" value="Genomic_DNA"/>
</dbReference>
<accession>A0ABP9P151</accession>
<dbReference type="InterPro" id="IPR024747">
    <property type="entry name" value="Pyridox_Oxase-rel"/>
</dbReference>
<evidence type="ECO:0000313" key="2">
    <source>
        <dbReference type="Proteomes" id="UP001500804"/>
    </source>
</evidence>
<dbReference type="InterPro" id="IPR012349">
    <property type="entry name" value="Split_barrel_FMN-bd"/>
</dbReference>
<reference evidence="2" key="1">
    <citation type="journal article" date="2019" name="Int. J. Syst. Evol. Microbiol.">
        <title>The Global Catalogue of Microorganisms (GCM) 10K type strain sequencing project: providing services to taxonomists for standard genome sequencing and annotation.</title>
        <authorList>
            <consortium name="The Broad Institute Genomics Platform"/>
            <consortium name="The Broad Institute Genome Sequencing Center for Infectious Disease"/>
            <person name="Wu L."/>
            <person name="Ma J."/>
        </authorList>
    </citation>
    <scope>NUCLEOTIDE SEQUENCE [LARGE SCALE GENOMIC DNA]</scope>
    <source>
        <strain evidence="2">JCM 18302</strain>
    </source>
</reference>
<dbReference type="SUPFAM" id="SSF50475">
    <property type="entry name" value="FMN-binding split barrel"/>
    <property type="match status" value="1"/>
</dbReference>
<dbReference type="Proteomes" id="UP001500804">
    <property type="component" value="Unassembled WGS sequence"/>
</dbReference>
<proteinExistence type="predicted"/>
<organism evidence="1 2">
    <name type="scientific">Pseudonocardia adelaidensis</name>
    <dbReference type="NCBI Taxonomy" id="648754"/>
    <lineage>
        <taxon>Bacteria</taxon>
        <taxon>Bacillati</taxon>
        <taxon>Actinomycetota</taxon>
        <taxon>Actinomycetes</taxon>
        <taxon>Pseudonocardiales</taxon>
        <taxon>Pseudonocardiaceae</taxon>
        <taxon>Pseudonocardia</taxon>
    </lineage>
</organism>